<dbReference type="InterPro" id="IPR011853">
    <property type="entry name" value="TRAP_DctM-Dct_fused"/>
</dbReference>
<keyword evidence="1" id="KW-0472">Membrane</keyword>
<comment type="caution">
    <text evidence="3">The sequence shown here is derived from an EMBL/GenBank/DDBJ whole genome shotgun (WGS) entry which is preliminary data.</text>
</comment>
<feature type="transmembrane region" description="Helical" evidence="1">
    <location>
        <begin position="611"/>
        <end position="632"/>
    </location>
</feature>
<feature type="transmembrane region" description="Helical" evidence="1">
    <location>
        <begin position="550"/>
        <end position="568"/>
    </location>
</feature>
<dbReference type="PANTHER" id="PTHR43849">
    <property type="entry name" value="BLL3936 PROTEIN"/>
    <property type="match status" value="1"/>
</dbReference>
<reference evidence="3" key="1">
    <citation type="journal article" date="2015" name="Nature">
        <title>Complex archaea that bridge the gap between prokaryotes and eukaryotes.</title>
        <authorList>
            <person name="Spang A."/>
            <person name="Saw J.H."/>
            <person name="Jorgensen S.L."/>
            <person name="Zaremba-Niedzwiedzka K."/>
            <person name="Martijn J."/>
            <person name="Lind A.E."/>
            <person name="van Eijk R."/>
            <person name="Schleper C."/>
            <person name="Guy L."/>
            <person name="Ettema T.J."/>
        </authorList>
    </citation>
    <scope>NUCLEOTIDE SEQUENCE</scope>
</reference>
<keyword evidence="1" id="KW-0812">Transmembrane</keyword>
<feature type="transmembrane region" description="Helical" evidence="1">
    <location>
        <begin position="455"/>
        <end position="477"/>
    </location>
</feature>
<proteinExistence type="predicted"/>
<sequence>MSNSIIPPIAPPKKDDSELPAIGRYRELTRKWRVVMATLTAMASLLAINQIFALGFFVDFTMLDGRYLYLITGLMLIMVFITFPSHKSNLNFVPWYDKVIMAAIAVIFSYFAWNAERIILDAWEYVAPVEGVVLALITWAIILEAGRRAGGWPIFCIVLVLSLYPTYADRMPDVIAGIGMPIHDVAIFHVLGEESLFGVALNSFAMLVFGFILFGVALQYTGGGPFFINFAFALLGHKRGGAAKVAIFSSGLMGSMSGGPITNVLTTGPLSIPAMRRTGFSRGYAAGVEACASTGGVLMPPIMGATAFVMASFLGVSYVTVAVAAIVPSLLYFYGLFMQIDAYAARNKLEGLPRDELPSLGKVFKEGWYFIAVFVVLTFMLVYMQREATAPFIATAALLIINQFTVHKMSLDKFLLMVAATGRLMAELAGILAAIGLIVGSLAVTGMAGTLANDLVYLAGDNVLVLLIMGALTSFVLGIGMTVTAAYIFLAIVLAPALINAGLDPLASHMFIMYWGMLSFITPPVALAAFAAASVAQVSAMRAGWEAMRLGAIIYFIPFFFVLNPALLLQGDFAGIAQNVGTALIGVALISAGLQGYLLGFGRIGEDKLGLISRGCVSIAGLALVTPAGGLYGFSQTILIAVCAAFLVAGIGITLLQRKRLLPVV</sequence>
<feature type="transmembrane region" description="Helical" evidence="1">
    <location>
        <begin position="390"/>
        <end position="407"/>
    </location>
</feature>
<feature type="transmembrane region" description="Helical" evidence="1">
    <location>
        <begin position="484"/>
        <end position="503"/>
    </location>
</feature>
<feature type="transmembrane region" description="Helical" evidence="1">
    <location>
        <begin position="150"/>
        <end position="168"/>
    </location>
</feature>
<feature type="transmembrane region" description="Helical" evidence="1">
    <location>
        <begin position="367"/>
        <end position="384"/>
    </location>
</feature>
<dbReference type="InterPro" id="IPR010656">
    <property type="entry name" value="DctM"/>
</dbReference>
<dbReference type="EMBL" id="LAZR01000008">
    <property type="protein sequence ID" value="KKO08977.1"/>
    <property type="molecule type" value="Genomic_DNA"/>
</dbReference>
<keyword evidence="1" id="KW-1133">Transmembrane helix</keyword>
<feature type="transmembrane region" description="Helical" evidence="1">
    <location>
        <begin position="34"/>
        <end position="55"/>
    </location>
</feature>
<feature type="transmembrane region" description="Helical" evidence="1">
    <location>
        <begin position="515"/>
        <end position="538"/>
    </location>
</feature>
<evidence type="ECO:0000256" key="1">
    <source>
        <dbReference type="SAM" id="Phobius"/>
    </source>
</evidence>
<feature type="transmembrane region" description="Helical" evidence="1">
    <location>
        <begin position="199"/>
        <end position="220"/>
    </location>
</feature>
<feature type="transmembrane region" description="Helical" evidence="1">
    <location>
        <begin position="95"/>
        <end position="113"/>
    </location>
</feature>
<accession>A0A0F9YAC8</accession>
<organism evidence="3">
    <name type="scientific">marine sediment metagenome</name>
    <dbReference type="NCBI Taxonomy" id="412755"/>
    <lineage>
        <taxon>unclassified sequences</taxon>
        <taxon>metagenomes</taxon>
        <taxon>ecological metagenomes</taxon>
    </lineage>
</organism>
<evidence type="ECO:0000259" key="2">
    <source>
        <dbReference type="Pfam" id="PF06808"/>
    </source>
</evidence>
<dbReference type="Pfam" id="PF06808">
    <property type="entry name" value="DctM"/>
    <property type="match status" value="1"/>
</dbReference>
<gene>
    <name evidence="3" type="ORF">LCGC14_0040960</name>
</gene>
<feature type="transmembrane region" description="Helical" evidence="1">
    <location>
        <begin position="638"/>
        <end position="656"/>
    </location>
</feature>
<dbReference type="AlphaFoldDB" id="A0A0F9YAC8"/>
<feature type="transmembrane region" description="Helical" evidence="1">
    <location>
        <begin position="580"/>
        <end position="599"/>
    </location>
</feature>
<feature type="transmembrane region" description="Helical" evidence="1">
    <location>
        <begin position="67"/>
        <end position="83"/>
    </location>
</feature>
<feature type="transmembrane region" description="Helical" evidence="1">
    <location>
        <begin position="307"/>
        <end position="334"/>
    </location>
</feature>
<protein>
    <recommendedName>
        <fullName evidence="2">TRAP C4-dicarboxylate transport system permease DctM subunit domain-containing protein</fullName>
    </recommendedName>
</protein>
<feature type="transmembrane region" description="Helical" evidence="1">
    <location>
        <begin position="125"/>
        <end position="143"/>
    </location>
</feature>
<feature type="transmembrane region" description="Helical" evidence="1">
    <location>
        <begin position="428"/>
        <end position="449"/>
    </location>
</feature>
<feature type="domain" description="TRAP C4-dicarboxylate transport system permease DctM subunit" evidence="2">
    <location>
        <begin position="138"/>
        <end position="571"/>
    </location>
</feature>
<dbReference type="NCBIfam" id="TIGR02123">
    <property type="entry name" value="TRAP_fused"/>
    <property type="match status" value="1"/>
</dbReference>
<evidence type="ECO:0000313" key="3">
    <source>
        <dbReference type="EMBL" id="KKO08977.1"/>
    </source>
</evidence>
<dbReference type="PANTHER" id="PTHR43849:SF2">
    <property type="entry name" value="BLL3936 PROTEIN"/>
    <property type="match status" value="1"/>
</dbReference>
<name>A0A0F9YAC8_9ZZZZ</name>